<feature type="repeat" description="TPR" evidence="3">
    <location>
        <begin position="197"/>
        <end position="230"/>
    </location>
</feature>
<dbReference type="PANTHER" id="PTHR44943:SF8">
    <property type="entry name" value="TPR REPEAT-CONTAINING PROTEIN MJ0263"/>
    <property type="match status" value="1"/>
</dbReference>
<dbReference type="Pfam" id="PF00515">
    <property type="entry name" value="TPR_1"/>
    <property type="match status" value="1"/>
</dbReference>
<feature type="repeat" description="TPR" evidence="3">
    <location>
        <begin position="124"/>
        <end position="157"/>
    </location>
</feature>
<evidence type="ECO:0000313" key="5">
    <source>
        <dbReference type="EMBL" id="XCM35722.1"/>
    </source>
</evidence>
<dbReference type="InterPro" id="IPR051685">
    <property type="entry name" value="Ycf3/AcsC/BcsC/TPR_MFPF"/>
</dbReference>
<evidence type="ECO:0000256" key="2">
    <source>
        <dbReference type="ARBA" id="ARBA00022803"/>
    </source>
</evidence>
<gene>
    <name evidence="5" type="ORF">ABWT76_004421</name>
</gene>
<dbReference type="Pfam" id="PF13424">
    <property type="entry name" value="TPR_12"/>
    <property type="match status" value="1"/>
</dbReference>
<feature type="repeat" description="TPR" evidence="3">
    <location>
        <begin position="158"/>
        <end position="191"/>
    </location>
</feature>
<dbReference type="SMART" id="SM00028">
    <property type="entry name" value="TPR"/>
    <property type="match status" value="6"/>
</dbReference>
<accession>A0AAU8J9B5</accession>
<name>A0AAU8J9B5_9CYAN</name>
<dbReference type="EMBL" id="CP159837">
    <property type="protein sequence ID" value="XCM35722.1"/>
    <property type="molecule type" value="Genomic_DNA"/>
</dbReference>
<dbReference type="PROSITE" id="PS50293">
    <property type="entry name" value="TPR_REGION"/>
    <property type="match status" value="2"/>
</dbReference>
<feature type="repeat" description="TPR" evidence="3">
    <location>
        <begin position="90"/>
        <end position="123"/>
    </location>
</feature>
<reference evidence="5" key="1">
    <citation type="submission" date="2024-07" db="EMBL/GenBank/DDBJ databases">
        <authorList>
            <person name="Kim Y.J."/>
            <person name="Jeong J.Y."/>
        </authorList>
    </citation>
    <scope>NUCLEOTIDE SEQUENCE</scope>
    <source>
        <strain evidence="5">GIHE-MW2</strain>
    </source>
</reference>
<sequence>MPKNWKSLSLSAVMLTIAWGFPGLAVENSLGRAASLDEAIAQENSTPETPTVTEENNSAETSDATTVAEICVPQTEINQPELLREGGENVSAWISQGQYLLTIKQYPQALTAYARAIALDRNNSDAWIGCGRVLQEMQQYDQAIAAVNQALNINGNSSMALFTRGLIYKQAERYEESLADFQKALEINQNWGQFNQANVAINLGSVLWSLDKRDEAIAAFEQATKLNDQFALAWFNLATAFLQQGNSFLQAENPEGAKTNLEKAVEAYDRALASQGEWGINTGPASAWYNRGVALELLEKYEEAMQSYDQALRITPNHTKARQRLAALRNR</sequence>
<organism evidence="5">
    <name type="scientific">Planktothricoides raciborskii GIHE-MW2</name>
    <dbReference type="NCBI Taxonomy" id="2792601"/>
    <lineage>
        <taxon>Bacteria</taxon>
        <taxon>Bacillati</taxon>
        <taxon>Cyanobacteriota</taxon>
        <taxon>Cyanophyceae</taxon>
        <taxon>Oscillatoriophycideae</taxon>
        <taxon>Oscillatoriales</taxon>
        <taxon>Oscillatoriaceae</taxon>
        <taxon>Planktothricoides</taxon>
    </lineage>
</organism>
<dbReference type="SUPFAM" id="SSF48452">
    <property type="entry name" value="TPR-like"/>
    <property type="match status" value="1"/>
</dbReference>
<evidence type="ECO:0000256" key="4">
    <source>
        <dbReference type="SAM" id="MobiDB-lite"/>
    </source>
</evidence>
<proteinExistence type="predicted"/>
<feature type="region of interest" description="Disordered" evidence="4">
    <location>
        <begin position="40"/>
        <end position="64"/>
    </location>
</feature>
<dbReference type="InterPro" id="IPR011990">
    <property type="entry name" value="TPR-like_helical_dom_sf"/>
</dbReference>
<dbReference type="RefSeq" id="WP_054468033.1">
    <property type="nucleotide sequence ID" value="NZ_CP159837.1"/>
</dbReference>
<dbReference type="PANTHER" id="PTHR44943">
    <property type="entry name" value="CELLULOSE SYNTHASE OPERON PROTEIN C"/>
    <property type="match status" value="1"/>
</dbReference>
<evidence type="ECO:0000256" key="1">
    <source>
        <dbReference type="ARBA" id="ARBA00022737"/>
    </source>
</evidence>
<feature type="repeat" description="TPR" evidence="3">
    <location>
        <begin position="285"/>
        <end position="318"/>
    </location>
</feature>
<dbReference type="PROSITE" id="PS50005">
    <property type="entry name" value="TPR"/>
    <property type="match status" value="5"/>
</dbReference>
<protein>
    <submittedName>
        <fullName evidence="5">Tetratricopeptide repeat protein</fullName>
    </submittedName>
</protein>
<evidence type="ECO:0000256" key="3">
    <source>
        <dbReference type="PROSITE-ProRule" id="PRU00339"/>
    </source>
</evidence>
<dbReference type="Pfam" id="PF14559">
    <property type="entry name" value="TPR_19"/>
    <property type="match status" value="1"/>
</dbReference>
<dbReference type="InterPro" id="IPR019734">
    <property type="entry name" value="TPR_rpt"/>
</dbReference>
<dbReference type="Gene3D" id="1.25.40.10">
    <property type="entry name" value="Tetratricopeptide repeat domain"/>
    <property type="match status" value="3"/>
</dbReference>
<feature type="compositionally biased region" description="Low complexity" evidence="4">
    <location>
        <begin position="43"/>
        <end position="58"/>
    </location>
</feature>
<keyword evidence="1" id="KW-0677">Repeat</keyword>
<keyword evidence="2 3" id="KW-0802">TPR repeat</keyword>
<dbReference type="AlphaFoldDB" id="A0AAU8J9B5"/>